<evidence type="ECO:0000256" key="5">
    <source>
        <dbReference type="ARBA" id="ARBA00023274"/>
    </source>
</evidence>
<keyword evidence="4 7" id="KW-0689">Ribosomal protein</keyword>
<keyword evidence="5 7" id="KW-0687">Ribonucleoprotein</keyword>
<accession>A0A7V4ABS5</accession>
<dbReference type="NCBIfam" id="TIGR01017">
    <property type="entry name" value="rpsD_bact"/>
    <property type="match status" value="1"/>
</dbReference>
<dbReference type="Pfam" id="PF00163">
    <property type="entry name" value="Ribosomal_S4"/>
    <property type="match status" value="1"/>
</dbReference>
<feature type="domain" description="Small ribosomal subunit protein uS4 N-terminal" evidence="9">
    <location>
        <begin position="3"/>
        <end position="98"/>
    </location>
</feature>
<evidence type="ECO:0000256" key="3">
    <source>
        <dbReference type="ARBA" id="ARBA00022884"/>
    </source>
</evidence>
<dbReference type="NCBIfam" id="NF003717">
    <property type="entry name" value="PRK05327.1"/>
    <property type="match status" value="1"/>
</dbReference>
<dbReference type="FunFam" id="3.10.290.10:FF:000001">
    <property type="entry name" value="30S ribosomal protein S4"/>
    <property type="match status" value="1"/>
</dbReference>
<dbReference type="InterPro" id="IPR002942">
    <property type="entry name" value="S4_RNA-bd"/>
</dbReference>
<dbReference type="Pfam" id="PF01479">
    <property type="entry name" value="S4"/>
    <property type="match status" value="1"/>
</dbReference>
<organism evidence="10">
    <name type="scientific">candidate division WOR-3 bacterium</name>
    <dbReference type="NCBI Taxonomy" id="2052148"/>
    <lineage>
        <taxon>Bacteria</taxon>
        <taxon>Bacteria division WOR-3</taxon>
    </lineage>
</organism>
<dbReference type="Gene3D" id="1.10.1050.10">
    <property type="entry name" value="Ribosomal Protein S4 Delta 41, Chain A, domain 1"/>
    <property type="match status" value="1"/>
</dbReference>
<feature type="domain" description="RNA-binding S4" evidence="8">
    <location>
        <begin position="99"/>
        <end position="162"/>
    </location>
</feature>
<gene>
    <name evidence="7" type="primary">rpsD</name>
    <name evidence="10" type="ORF">ENT96_01330</name>
</gene>
<protein>
    <recommendedName>
        <fullName evidence="6 7">Small ribosomal subunit protein uS4</fullName>
    </recommendedName>
</protein>
<dbReference type="PANTHER" id="PTHR11831">
    <property type="entry name" value="30S 40S RIBOSOMAL PROTEIN"/>
    <property type="match status" value="1"/>
</dbReference>
<evidence type="ECO:0000256" key="4">
    <source>
        <dbReference type="ARBA" id="ARBA00022980"/>
    </source>
</evidence>
<evidence type="ECO:0000259" key="8">
    <source>
        <dbReference type="SMART" id="SM00363"/>
    </source>
</evidence>
<evidence type="ECO:0000259" key="9">
    <source>
        <dbReference type="SMART" id="SM01390"/>
    </source>
</evidence>
<dbReference type="InterPro" id="IPR036986">
    <property type="entry name" value="S4_RNA-bd_sf"/>
</dbReference>
<evidence type="ECO:0000256" key="2">
    <source>
        <dbReference type="ARBA" id="ARBA00022730"/>
    </source>
</evidence>
<dbReference type="GO" id="GO:0042274">
    <property type="term" value="P:ribosomal small subunit biogenesis"/>
    <property type="evidence" value="ECO:0007669"/>
    <property type="project" value="TreeGrafter"/>
</dbReference>
<dbReference type="GO" id="GO:0006412">
    <property type="term" value="P:translation"/>
    <property type="evidence" value="ECO:0007669"/>
    <property type="project" value="UniProtKB-UniRule"/>
</dbReference>
<dbReference type="EMBL" id="DTAR01000111">
    <property type="protein sequence ID" value="HGM97676.1"/>
    <property type="molecule type" value="Genomic_DNA"/>
</dbReference>
<dbReference type="PANTHER" id="PTHR11831:SF4">
    <property type="entry name" value="SMALL RIBOSOMAL SUBUNIT PROTEIN US4M"/>
    <property type="match status" value="1"/>
</dbReference>
<keyword evidence="2 7" id="KW-0699">rRNA-binding</keyword>
<dbReference type="PROSITE" id="PS50889">
    <property type="entry name" value="S4"/>
    <property type="match status" value="1"/>
</dbReference>
<dbReference type="SMART" id="SM00363">
    <property type="entry name" value="S4"/>
    <property type="match status" value="1"/>
</dbReference>
<dbReference type="AlphaFoldDB" id="A0A7V4ABS5"/>
<sequence>MGKYAGPVCRLCRREGEKLFLKGDRCLTDKCAFERRKYPPGFHGPTAKRKLSIYGLQLREKQKAKRIYGLSETQFRRYFEMARKMPGNTGENLLSLLERRLDNVVYHLGFALSRRGARQLVAHGHILVNGRKINIPSYLVSEGDVVTIKEKMRNNVFIRESFDRKAPEDVPKWLSINKENFEGKVLRLPSREDVSHPIKESLIVELYSK</sequence>
<name>A0A7V4ABS5_UNCW3</name>
<dbReference type="SUPFAM" id="SSF55174">
    <property type="entry name" value="Alpha-L RNA-binding motif"/>
    <property type="match status" value="1"/>
</dbReference>
<dbReference type="GO" id="GO:0019843">
    <property type="term" value="F:rRNA binding"/>
    <property type="evidence" value="ECO:0007669"/>
    <property type="project" value="UniProtKB-UniRule"/>
</dbReference>
<dbReference type="CDD" id="cd00165">
    <property type="entry name" value="S4"/>
    <property type="match status" value="1"/>
</dbReference>
<proteinExistence type="inferred from homology"/>
<dbReference type="HAMAP" id="MF_01306_B">
    <property type="entry name" value="Ribosomal_uS4_B"/>
    <property type="match status" value="1"/>
</dbReference>
<comment type="function">
    <text evidence="7">One of the primary rRNA binding proteins, it binds directly to 16S rRNA where it nucleates assembly of the body of the 30S subunit.</text>
</comment>
<evidence type="ECO:0000256" key="6">
    <source>
        <dbReference type="ARBA" id="ARBA00035254"/>
    </source>
</evidence>
<comment type="caution">
    <text evidence="10">The sequence shown here is derived from an EMBL/GenBank/DDBJ whole genome shotgun (WGS) entry which is preliminary data.</text>
</comment>
<comment type="function">
    <text evidence="7">With S5 and S12 plays an important role in translational accuracy.</text>
</comment>
<dbReference type="FunFam" id="1.10.1050.10:FF:000001">
    <property type="entry name" value="30S ribosomal protein S4"/>
    <property type="match status" value="1"/>
</dbReference>
<reference evidence="10" key="1">
    <citation type="journal article" date="2020" name="mSystems">
        <title>Genome- and Community-Level Interaction Insights into Carbon Utilization and Element Cycling Functions of Hydrothermarchaeota in Hydrothermal Sediment.</title>
        <authorList>
            <person name="Zhou Z."/>
            <person name="Liu Y."/>
            <person name="Xu W."/>
            <person name="Pan J."/>
            <person name="Luo Z.H."/>
            <person name="Li M."/>
        </authorList>
    </citation>
    <scope>NUCLEOTIDE SEQUENCE [LARGE SCALE GENOMIC DNA]</scope>
    <source>
        <strain evidence="10">SpSt-626</strain>
    </source>
</reference>
<dbReference type="SMART" id="SM01390">
    <property type="entry name" value="Ribosomal_S4"/>
    <property type="match status" value="1"/>
</dbReference>
<dbReference type="Gene3D" id="3.10.290.10">
    <property type="entry name" value="RNA-binding S4 domain"/>
    <property type="match status" value="1"/>
</dbReference>
<evidence type="ECO:0000256" key="1">
    <source>
        <dbReference type="ARBA" id="ARBA00007465"/>
    </source>
</evidence>
<dbReference type="GO" id="GO:0015935">
    <property type="term" value="C:small ribosomal subunit"/>
    <property type="evidence" value="ECO:0007669"/>
    <property type="project" value="InterPro"/>
</dbReference>
<dbReference type="GO" id="GO:0003735">
    <property type="term" value="F:structural constituent of ribosome"/>
    <property type="evidence" value="ECO:0007669"/>
    <property type="project" value="InterPro"/>
</dbReference>
<evidence type="ECO:0000313" key="10">
    <source>
        <dbReference type="EMBL" id="HGM97676.1"/>
    </source>
</evidence>
<dbReference type="InterPro" id="IPR005709">
    <property type="entry name" value="Ribosomal_uS4_bac-type"/>
</dbReference>
<comment type="subunit">
    <text evidence="7">Part of the 30S ribosomal subunit. Contacts protein S5. The interaction surface between S4 and S5 is involved in control of translational fidelity.</text>
</comment>
<keyword evidence="3 7" id="KW-0694">RNA-binding</keyword>
<dbReference type="InterPro" id="IPR001912">
    <property type="entry name" value="Ribosomal_uS4_N"/>
</dbReference>
<dbReference type="InterPro" id="IPR022801">
    <property type="entry name" value="Ribosomal_uS4"/>
</dbReference>
<comment type="similarity">
    <text evidence="1 7">Belongs to the universal ribosomal protein uS4 family.</text>
</comment>
<evidence type="ECO:0000256" key="7">
    <source>
        <dbReference type="HAMAP-Rule" id="MF_01306"/>
    </source>
</evidence>